<dbReference type="InterPro" id="IPR009093">
    <property type="entry name" value="P22_tailspike_N"/>
</dbReference>
<comment type="caution">
    <text evidence="2">The sequence shown here is derived from an EMBL/GenBank/DDBJ whole genome shotgun (WGS) entry which is preliminary data.</text>
</comment>
<dbReference type="Proteomes" id="UP000567387">
    <property type="component" value="Unassembled WGS sequence"/>
</dbReference>
<dbReference type="FunFam" id="2.170.14.10:FF:000001">
    <property type="entry name" value="Tail spike protein"/>
    <property type="match status" value="1"/>
</dbReference>
<name>A0A8H1YA40_ECOLX</name>
<dbReference type="EMBL" id="AASCBU010000010">
    <property type="protein sequence ID" value="EFA8784731.1"/>
    <property type="molecule type" value="Genomic_DNA"/>
</dbReference>
<gene>
    <name evidence="2" type="ORF">C2R31_002569</name>
</gene>
<organism evidence="2 3">
    <name type="scientific">Escherichia coli</name>
    <dbReference type="NCBI Taxonomy" id="562"/>
    <lineage>
        <taxon>Bacteria</taxon>
        <taxon>Pseudomonadati</taxon>
        <taxon>Pseudomonadota</taxon>
        <taxon>Gammaproteobacteria</taxon>
        <taxon>Enterobacterales</taxon>
        <taxon>Enterobacteriaceae</taxon>
        <taxon>Escherichia</taxon>
    </lineage>
</organism>
<evidence type="ECO:0000313" key="2">
    <source>
        <dbReference type="EMBL" id="EFA8784731.1"/>
    </source>
</evidence>
<dbReference type="SUPFAM" id="SSF51126">
    <property type="entry name" value="Pectin lyase-like"/>
    <property type="match status" value="1"/>
</dbReference>
<dbReference type="RefSeq" id="WP_001599678.1">
    <property type="nucleotide sequence ID" value="NZ_JAFHAC010000016.1"/>
</dbReference>
<dbReference type="Pfam" id="PF09008">
    <property type="entry name" value="Head_binding"/>
    <property type="match status" value="1"/>
</dbReference>
<dbReference type="InterPro" id="IPR011050">
    <property type="entry name" value="Pectin_lyase_fold/virulence"/>
</dbReference>
<accession>A0A8H1YA40</accession>
<feature type="domain" description="Bacteriophage P22 tailspike N-terminal" evidence="1">
    <location>
        <begin position="1"/>
        <end position="113"/>
    </location>
</feature>
<dbReference type="InterPro" id="IPR012334">
    <property type="entry name" value="Pectin_lyas_fold"/>
</dbReference>
<dbReference type="Gene3D" id="2.160.20.10">
    <property type="entry name" value="Single-stranded right-handed beta-helix, Pectin lyase-like"/>
    <property type="match status" value="1"/>
</dbReference>
<evidence type="ECO:0000259" key="1">
    <source>
        <dbReference type="Pfam" id="PF09008"/>
    </source>
</evidence>
<protein>
    <submittedName>
        <fullName evidence="2">Phage tail protein</fullName>
    </submittedName>
</protein>
<dbReference type="SUPFAM" id="SSF51327">
    <property type="entry name" value="Head-binding domain of phage P22 tailspike protein"/>
    <property type="match status" value="1"/>
</dbReference>
<dbReference type="InterPro" id="IPR036730">
    <property type="entry name" value="P22_tailspike_N_sf"/>
</dbReference>
<dbReference type="AlphaFoldDB" id="A0A8H1YA40"/>
<proteinExistence type="predicted"/>
<reference evidence="2 3" key="1">
    <citation type="submission" date="2018-08" db="EMBL/GenBank/DDBJ databases">
        <authorList>
            <consortium name="PulseNet: The National Subtyping Network for Foodborne Disease Surveillance"/>
            <person name="Tarr C.L."/>
            <person name="Trees E."/>
            <person name="Katz L.S."/>
            <person name="Carleton-Romer H.A."/>
            <person name="Stroika S."/>
            <person name="Kucerova Z."/>
            <person name="Roache K.F."/>
            <person name="Sabol A.L."/>
            <person name="Besser J."/>
            <person name="Gerner-Smidt P."/>
        </authorList>
    </citation>
    <scope>NUCLEOTIDE SEQUENCE [LARGE SCALE GENOMIC DNA]</scope>
    <source>
        <strain evidence="2 3">PNUSAE011918</strain>
    </source>
</reference>
<dbReference type="Gene3D" id="2.170.14.10">
    <property type="entry name" value="Phage P22 tailspike-like, N-terminal domain"/>
    <property type="match status" value="1"/>
</dbReference>
<sequence>MSDITANVVVSMPSQLFTMARSFKAVANGKIHIGKIDTDPVNPENQIQVYVENEDGSHVPVSQPIIINAAGYPVYNGQIAKFVTVQGHSMAVYDAYGAQQFYFPNILKYDPDQLRQDLSNGGDSLGDSLVAVNQPVIESIKRTQHDKNYESISLRDFSGSIGEDWTIPLQNAFNWLSSGPNRTLVIPHDGVFGLTSATLTLNGDLSRNSRIVCEGSLKHLRTTGDMITISGGMYGEFEFNIYGSGYNPESIPDYQMPDPDGCQQAIVFAGNRACKLKIMAIGYPGRVLRTKQVGPVKQSFIDLDITTGNDTCGQAMYLQGTDAFGCISFANTNWDYYGSVIDGITDLSIVYWEAGSKGSNTPEVTFDNINNCHIGTIAIGQDGTNSALLVNSGRAITIQKALLGESTYGLEVIGSGVGQPMHQLTIHSLLCANIRTAGVRLSNAVGVTIKDHVFDGCPYDVMFFNLCRDIIIKGHHRNPIIACFYGVESSTIENLTLNGKFYTAGNSTFCDFRLSDTINVLIDDFTVVTQGSYLMLKDANNGVSVRGGNWSGTLLPISTAIEFQPRTIKDVTGF</sequence>
<evidence type="ECO:0000313" key="3">
    <source>
        <dbReference type="Proteomes" id="UP000567387"/>
    </source>
</evidence>